<dbReference type="GO" id="GO:0020037">
    <property type="term" value="F:heme binding"/>
    <property type="evidence" value="ECO:0007669"/>
    <property type="project" value="InterPro"/>
</dbReference>
<accession>A0A2P5KBP3</accession>
<protein>
    <submittedName>
        <fullName evidence="1">Hemoglobin</fullName>
    </submittedName>
</protein>
<comment type="caution">
    <text evidence="1">The sequence shown here is derived from an EMBL/GenBank/DDBJ whole genome shotgun (WGS) entry which is preliminary data.</text>
</comment>
<organism evidence="1 2">
    <name type="scientific">Mycetohabitans endofungorum</name>
    <dbReference type="NCBI Taxonomy" id="417203"/>
    <lineage>
        <taxon>Bacteria</taxon>
        <taxon>Pseudomonadati</taxon>
        <taxon>Pseudomonadota</taxon>
        <taxon>Betaproteobacteria</taxon>
        <taxon>Burkholderiales</taxon>
        <taxon>Burkholderiaceae</taxon>
        <taxon>Mycetohabitans</taxon>
    </lineage>
</organism>
<evidence type="ECO:0000313" key="1">
    <source>
        <dbReference type="EMBL" id="PPB84140.1"/>
    </source>
</evidence>
<dbReference type="EMBL" id="PRDW01000004">
    <property type="protein sequence ID" value="PPB84140.1"/>
    <property type="molecule type" value="Genomic_DNA"/>
</dbReference>
<dbReference type="Proteomes" id="UP000243096">
    <property type="component" value="Unassembled WGS sequence"/>
</dbReference>
<name>A0A2P5KBP3_9BURK</name>
<dbReference type="InterPro" id="IPR012292">
    <property type="entry name" value="Globin/Proto"/>
</dbReference>
<dbReference type="SUPFAM" id="SSF46458">
    <property type="entry name" value="Globin-like"/>
    <property type="match status" value="1"/>
</dbReference>
<dbReference type="InterPro" id="IPR009050">
    <property type="entry name" value="Globin-like_sf"/>
</dbReference>
<sequence>MVNPESNAAVSHLAILDEAGIHSLVHRFYARVRADDTLGPIFAQAIGDAWDPHLAKMCDFWASIALGAKRYKGNVQLAHLPLKGIEPEHFSRWLYLFLDTVEHLFEPAAALKLMEPALRIAESLQLGRFGWQYQVPPEQKALLERIAPRRGERGAAH</sequence>
<dbReference type="AlphaFoldDB" id="A0A2P5KBP3"/>
<evidence type="ECO:0000313" key="2">
    <source>
        <dbReference type="Proteomes" id="UP000243096"/>
    </source>
</evidence>
<dbReference type="CDD" id="cd08916">
    <property type="entry name" value="TrHb3_P"/>
    <property type="match status" value="1"/>
</dbReference>
<reference evidence="1 2" key="1">
    <citation type="submission" date="2018-01" db="EMBL/GenBank/DDBJ databases">
        <title>Genomic Encyclopedia of Type Strains, Phase III (KMG-III): the genomes of soil and plant-associated and newly described type strains.</title>
        <authorList>
            <person name="Whitman W."/>
        </authorList>
    </citation>
    <scope>NUCLEOTIDE SEQUENCE [LARGE SCALE GENOMIC DNA]</scope>
    <source>
        <strain evidence="1 2">HKI456</strain>
    </source>
</reference>
<keyword evidence="2" id="KW-1185">Reference proteome</keyword>
<dbReference type="RefSeq" id="WP_104076954.1">
    <property type="nucleotide sequence ID" value="NZ_CP062178.1"/>
</dbReference>
<proteinExistence type="predicted"/>
<dbReference type="OrthoDB" id="25954at2"/>
<gene>
    <name evidence="1" type="ORF">B0O95_10490</name>
</gene>
<dbReference type="GO" id="GO:0019825">
    <property type="term" value="F:oxygen binding"/>
    <property type="evidence" value="ECO:0007669"/>
    <property type="project" value="InterPro"/>
</dbReference>
<dbReference type="Gene3D" id="1.10.490.10">
    <property type="entry name" value="Globins"/>
    <property type="match status" value="1"/>
</dbReference>